<dbReference type="RefSeq" id="WP_171201644.1">
    <property type="nucleotide sequence ID" value="NZ_JABEMA010000008.1"/>
</dbReference>
<dbReference type="EMBL" id="JABEMA010000008">
    <property type="protein sequence ID" value="NNH21777.1"/>
    <property type="molecule type" value="Genomic_DNA"/>
</dbReference>
<organism evidence="2 3">
    <name type="scientific">Pseudokineococcus marinus</name>
    <dbReference type="NCBI Taxonomy" id="351215"/>
    <lineage>
        <taxon>Bacteria</taxon>
        <taxon>Bacillati</taxon>
        <taxon>Actinomycetota</taxon>
        <taxon>Actinomycetes</taxon>
        <taxon>Kineosporiales</taxon>
        <taxon>Kineosporiaceae</taxon>
        <taxon>Pseudokineococcus</taxon>
    </lineage>
</organism>
<gene>
    <name evidence="2" type="ORF">HLB09_01475</name>
</gene>
<protein>
    <submittedName>
        <fullName evidence="2">Uncharacterized protein</fullName>
    </submittedName>
</protein>
<feature type="compositionally biased region" description="Basic and acidic residues" evidence="1">
    <location>
        <begin position="25"/>
        <end position="39"/>
    </location>
</feature>
<evidence type="ECO:0000313" key="3">
    <source>
        <dbReference type="Proteomes" id="UP000555552"/>
    </source>
</evidence>
<evidence type="ECO:0000256" key="1">
    <source>
        <dbReference type="SAM" id="MobiDB-lite"/>
    </source>
</evidence>
<evidence type="ECO:0000313" key="2">
    <source>
        <dbReference type="EMBL" id="NNH21777.1"/>
    </source>
</evidence>
<comment type="caution">
    <text evidence="2">The sequence shown here is derived from an EMBL/GenBank/DDBJ whole genome shotgun (WGS) entry which is preliminary data.</text>
</comment>
<name>A0A849BL18_9ACTN</name>
<accession>A0A849BL18</accession>
<dbReference type="AlphaFoldDB" id="A0A849BL18"/>
<proteinExistence type="predicted"/>
<dbReference type="Proteomes" id="UP000555552">
    <property type="component" value="Unassembled WGS sequence"/>
</dbReference>
<reference evidence="2 3" key="1">
    <citation type="submission" date="2020-05" db="EMBL/GenBank/DDBJ databases">
        <title>MicrobeNet Type strains.</title>
        <authorList>
            <person name="Nicholson A.C."/>
        </authorList>
    </citation>
    <scope>NUCLEOTIDE SEQUENCE [LARGE SCALE GENOMIC DNA]</scope>
    <source>
        <strain evidence="2 3">JCM 14547</strain>
    </source>
</reference>
<keyword evidence="3" id="KW-1185">Reference proteome</keyword>
<feature type="region of interest" description="Disordered" evidence="1">
    <location>
        <begin position="25"/>
        <end position="48"/>
    </location>
</feature>
<sequence length="244" mass="25296">MRGVGLGGARGEWADYEWFRLDDLPAAPEPRRPERRRPVASEPVGEPVLPVAAAEPDPLGDAVGAWLDQDPLWGEGEGAKVLLADLDNLRAGPVRWRARMSVVVRLARQADVVGISGQHGAAGRAAPHLAEWAGAVRAVDDGSDLADHELLAVAADVPASAEPLRVVVMSNDGIFADLAERGRLVVASPGADALSERLDGAAADVVDLAALEGALSRQLADRLPGPLAEQLAAALAADDVAPVA</sequence>